<sequence>MKKEKHNNRKCPKSSRIVIGALRQRYCSEGRCCGVATDATAESTDLCGLEEASQTRPDQPGRQDGDTAGKREERTATTRSRWRSPQESKGADGDSAVHTTPKSEGRFRVGGNA</sequence>
<dbReference type="Proteomes" id="UP001066276">
    <property type="component" value="Chromosome 6"/>
</dbReference>
<evidence type="ECO:0000313" key="2">
    <source>
        <dbReference type="EMBL" id="KAJ1144909.1"/>
    </source>
</evidence>
<accession>A0AAV7QYJ1</accession>
<feature type="region of interest" description="Disordered" evidence="1">
    <location>
        <begin position="48"/>
        <end position="113"/>
    </location>
</feature>
<evidence type="ECO:0000256" key="1">
    <source>
        <dbReference type="SAM" id="MobiDB-lite"/>
    </source>
</evidence>
<proteinExistence type="predicted"/>
<name>A0AAV7QYJ1_PLEWA</name>
<organism evidence="2 3">
    <name type="scientific">Pleurodeles waltl</name>
    <name type="common">Iberian ribbed newt</name>
    <dbReference type="NCBI Taxonomy" id="8319"/>
    <lineage>
        <taxon>Eukaryota</taxon>
        <taxon>Metazoa</taxon>
        <taxon>Chordata</taxon>
        <taxon>Craniata</taxon>
        <taxon>Vertebrata</taxon>
        <taxon>Euteleostomi</taxon>
        <taxon>Amphibia</taxon>
        <taxon>Batrachia</taxon>
        <taxon>Caudata</taxon>
        <taxon>Salamandroidea</taxon>
        <taxon>Salamandridae</taxon>
        <taxon>Pleurodelinae</taxon>
        <taxon>Pleurodeles</taxon>
    </lineage>
</organism>
<evidence type="ECO:0000313" key="3">
    <source>
        <dbReference type="Proteomes" id="UP001066276"/>
    </source>
</evidence>
<gene>
    <name evidence="2" type="ORF">NDU88_011203</name>
</gene>
<reference evidence="2" key="1">
    <citation type="journal article" date="2022" name="bioRxiv">
        <title>Sequencing and chromosome-scale assembly of the giantPleurodeles waltlgenome.</title>
        <authorList>
            <person name="Brown T."/>
            <person name="Elewa A."/>
            <person name="Iarovenko S."/>
            <person name="Subramanian E."/>
            <person name="Araus A.J."/>
            <person name="Petzold A."/>
            <person name="Susuki M."/>
            <person name="Suzuki K.-i.T."/>
            <person name="Hayashi T."/>
            <person name="Toyoda A."/>
            <person name="Oliveira C."/>
            <person name="Osipova E."/>
            <person name="Leigh N.D."/>
            <person name="Simon A."/>
            <person name="Yun M.H."/>
        </authorList>
    </citation>
    <scope>NUCLEOTIDE SEQUENCE</scope>
    <source>
        <strain evidence="2">20211129_DDA</strain>
        <tissue evidence="2">Liver</tissue>
    </source>
</reference>
<protein>
    <submittedName>
        <fullName evidence="2">Uncharacterized protein</fullName>
    </submittedName>
</protein>
<feature type="compositionally biased region" description="Basic and acidic residues" evidence="1">
    <location>
        <begin position="59"/>
        <end position="76"/>
    </location>
</feature>
<dbReference type="EMBL" id="JANPWB010000010">
    <property type="protein sequence ID" value="KAJ1144909.1"/>
    <property type="molecule type" value="Genomic_DNA"/>
</dbReference>
<dbReference type="AlphaFoldDB" id="A0AAV7QYJ1"/>
<comment type="caution">
    <text evidence="2">The sequence shown here is derived from an EMBL/GenBank/DDBJ whole genome shotgun (WGS) entry which is preliminary data.</text>
</comment>
<keyword evidence="3" id="KW-1185">Reference proteome</keyword>